<dbReference type="CDD" id="cd04604">
    <property type="entry name" value="CBS_pair_SIS_assoc"/>
    <property type="match status" value="1"/>
</dbReference>
<feature type="site" description="Catalytically relevant" evidence="6">
    <location>
        <position position="195"/>
    </location>
</feature>
<evidence type="ECO:0000256" key="2">
    <source>
        <dbReference type="ARBA" id="ARBA00022737"/>
    </source>
</evidence>
<dbReference type="GO" id="GO:1901135">
    <property type="term" value="P:carbohydrate derivative metabolic process"/>
    <property type="evidence" value="ECO:0007669"/>
    <property type="project" value="InterPro"/>
</dbReference>
<evidence type="ECO:0000256" key="4">
    <source>
        <dbReference type="PIRNR" id="PIRNR004692"/>
    </source>
</evidence>
<evidence type="ECO:0000259" key="8">
    <source>
        <dbReference type="PROSITE" id="PS51371"/>
    </source>
</evidence>
<dbReference type="SUPFAM" id="SSF53697">
    <property type="entry name" value="SIS domain"/>
    <property type="match status" value="1"/>
</dbReference>
<dbReference type="Proteomes" id="UP000199356">
    <property type="component" value="Unassembled WGS sequence"/>
</dbReference>
<dbReference type="GO" id="GO:0046872">
    <property type="term" value="F:metal ion binding"/>
    <property type="evidence" value="ECO:0007669"/>
    <property type="project" value="UniProtKB-KW"/>
</dbReference>
<evidence type="ECO:0000256" key="1">
    <source>
        <dbReference type="ARBA" id="ARBA00008165"/>
    </source>
</evidence>
<keyword evidence="5" id="KW-0862">Zinc</keyword>
<feature type="site" description="Catalytically relevant" evidence="6">
    <location>
        <position position="61"/>
    </location>
</feature>
<dbReference type="Gene3D" id="3.10.580.10">
    <property type="entry name" value="CBS-domain"/>
    <property type="match status" value="1"/>
</dbReference>
<keyword evidence="3 7" id="KW-0129">CBS domain</keyword>
<dbReference type="InterPro" id="IPR035474">
    <property type="entry name" value="SIS_Kpsf"/>
</dbReference>
<dbReference type="STRING" id="441119.SAMN04488047_101486"/>
<dbReference type="PANTHER" id="PTHR42745:SF1">
    <property type="entry name" value="ARABINOSE 5-PHOSPHATE ISOMERASE KDSD"/>
    <property type="match status" value="1"/>
</dbReference>
<dbReference type="PROSITE" id="PS51464">
    <property type="entry name" value="SIS"/>
    <property type="match status" value="1"/>
</dbReference>
<evidence type="ECO:0000259" key="9">
    <source>
        <dbReference type="PROSITE" id="PS51464"/>
    </source>
</evidence>
<dbReference type="CDD" id="cd05014">
    <property type="entry name" value="SIS_Kpsf"/>
    <property type="match status" value="1"/>
</dbReference>
<dbReference type="Pfam" id="PF01380">
    <property type="entry name" value="SIS"/>
    <property type="match status" value="1"/>
</dbReference>
<proteinExistence type="inferred from homology"/>
<keyword evidence="5" id="KW-0479">Metal-binding</keyword>
<dbReference type="PANTHER" id="PTHR42745">
    <property type="match status" value="1"/>
</dbReference>
<dbReference type="SUPFAM" id="SSF54631">
    <property type="entry name" value="CBS-domain pair"/>
    <property type="match status" value="1"/>
</dbReference>
<dbReference type="GO" id="GO:0019146">
    <property type="term" value="F:arabinose-5-phosphate isomerase activity"/>
    <property type="evidence" value="ECO:0007669"/>
    <property type="project" value="UniProtKB-ARBA"/>
</dbReference>
<name>A0A1I5L6B5_9RHOB</name>
<dbReference type="AlphaFoldDB" id="A0A1I5L6B5"/>
<dbReference type="PIRSF" id="PIRSF004692">
    <property type="entry name" value="KdsD_KpsF"/>
    <property type="match status" value="1"/>
</dbReference>
<keyword evidence="11" id="KW-1185">Reference proteome</keyword>
<reference evidence="10 11" key="1">
    <citation type="submission" date="2016-10" db="EMBL/GenBank/DDBJ databases">
        <authorList>
            <person name="de Groot N.N."/>
        </authorList>
    </citation>
    <scope>NUCLEOTIDE SEQUENCE [LARGE SCALE GENOMIC DNA]</scope>
    <source>
        <strain evidence="10 11">DSM 19547</strain>
    </source>
</reference>
<evidence type="ECO:0000256" key="3">
    <source>
        <dbReference type="ARBA" id="ARBA00023122"/>
    </source>
</evidence>
<feature type="domain" description="CBS" evidence="8">
    <location>
        <begin position="211"/>
        <end position="270"/>
    </location>
</feature>
<evidence type="ECO:0000256" key="7">
    <source>
        <dbReference type="PROSITE-ProRule" id="PRU00703"/>
    </source>
</evidence>
<accession>A0A1I5L6B5</accession>
<dbReference type="InterPro" id="IPR001347">
    <property type="entry name" value="SIS_dom"/>
</dbReference>
<dbReference type="EMBL" id="FOXA01000001">
    <property type="protein sequence ID" value="SFO92748.1"/>
    <property type="molecule type" value="Genomic_DNA"/>
</dbReference>
<protein>
    <submittedName>
        <fullName evidence="10">Arabinose-5-phosphate isomerase</fullName>
    </submittedName>
</protein>
<dbReference type="InterPro" id="IPR004800">
    <property type="entry name" value="KdsD/KpsF-type"/>
</dbReference>
<feature type="site" description="Catalytically relevant" evidence="6">
    <location>
        <position position="154"/>
    </location>
</feature>
<dbReference type="FunFam" id="3.40.50.10490:FF:000011">
    <property type="entry name" value="Arabinose 5-phosphate isomerase"/>
    <property type="match status" value="1"/>
</dbReference>
<dbReference type="RefSeq" id="WP_093417149.1">
    <property type="nucleotide sequence ID" value="NZ_FOXA01000001.1"/>
</dbReference>
<gene>
    <name evidence="10" type="ORF">SAMN04488047_101486</name>
</gene>
<dbReference type="GO" id="GO:0097367">
    <property type="term" value="F:carbohydrate derivative binding"/>
    <property type="evidence" value="ECO:0007669"/>
    <property type="project" value="InterPro"/>
</dbReference>
<dbReference type="InterPro" id="IPR050986">
    <property type="entry name" value="GutQ/KpsF_isomerases"/>
</dbReference>
<feature type="domain" description="SIS" evidence="9">
    <location>
        <begin position="43"/>
        <end position="186"/>
    </location>
</feature>
<dbReference type="Gene3D" id="3.40.50.10490">
    <property type="entry name" value="Glucose-6-phosphate isomerase like protein, domain 1"/>
    <property type="match status" value="1"/>
</dbReference>
<evidence type="ECO:0000256" key="6">
    <source>
        <dbReference type="PIRSR" id="PIRSR004692-3"/>
    </source>
</evidence>
<evidence type="ECO:0000256" key="5">
    <source>
        <dbReference type="PIRSR" id="PIRSR004692-2"/>
    </source>
</evidence>
<comment type="similarity">
    <text evidence="1 4">Belongs to the SIS family. GutQ/KpsF subfamily.</text>
</comment>
<dbReference type="NCBIfam" id="TIGR00393">
    <property type="entry name" value="kpsF"/>
    <property type="match status" value="1"/>
</dbReference>
<evidence type="ECO:0000313" key="11">
    <source>
        <dbReference type="Proteomes" id="UP000199356"/>
    </source>
</evidence>
<feature type="site" description="Catalytically relevant" evidence="6">
    <location>
        <position position="113"/>
    </location>
</feature>
<dbReference type="InterPro" id="IPR046342">
    <property type="entry name" value="CBS_dom_sf"/>
</dbReference>
<dbReference type="GO" id="GO:0005975">
    <property type="term" value="P:carbohydrate metabolic process"/>
    <property type="evidence" value="ECO:0007669"/>
    <property type="project" value="InterPro"/>
</dbReference>
<feature type="binding site" evidence="5">
    <location>
        <position position="84"/>
    </location>
    <ligand>
        <name>Zn(2+)</name>
        <dbReference type="ChEBI" id="CHEBI:29105"/>
    </ligand>
</feature>
<keyword evidence="10" id="KW-0413">Isomerase</keyword>
<evidence type="ECO:0000313" key="10">
    <source>
        <dbReference type="EMBL" id="SFO92748.1"/>
    </source>
</evidence>
<dbReference type="InterPro" id="IPR000644">
    <property type="entry name" value="CBS_dom"/>
</dbReference>
<dbReference type="OrthoDB" id="9762536at2"/>
<dbReference type="Pfam" id="PF00571">
    <property type="entry name" value="CBS"/>
    <property type="match status" value="2"/>
</dbReference>
<dbReference type="PROSITE" id="PS51371">
    <property type="entry name" value="CBS"/>
    <property type="match status" value="2"/>
</dbReference>
<sequence length="335" mass="35955">MPETLNPDTLNNVRRSLTVFHEGFQALEEALEQPALQEAVSRATDMIHHSAGRLIVTGLGKSGHVGSKLAATFSSTGTPAFFVHPAEASHGDLGMIRSDDVILMLSWSGETRELSDIAGYARRFKVPLIVMTSGTDSTLARSADVRLILPKVREACPHDLAPTTSTLLQLALGDAMAVNLLQLKGFTEASFHNFHPGGKLGAALRQVQEIMHGPDLLPLVGERACIFDALSALSARNFGIVGVTDEGGKLTGVLTDGDFRRYLERQSKATMQEALYDTAVAEVMTRDPLSMKAEMLAADALAEMQGRRISAAFILQDGRPAGLVTLLQLLGQGVR</sequence>
<keyword evidence="2" id="KW-0677">Repeat</keyword>
<feature type="domain" description="CBS" evidence="8">
    <location>
        <begin position="284"/>
        <end position="335"/>
    </location>
</feature>
<organism evidence="10 11">
    <name type="scientific">Tranquillimonas alkanivorans</name>
    <dbReference type="NCBI Taxonomy" id="441119"/>
    <lineage>
        <taxon>Bacteria</taxon>
        <taxon>Pseudomonadati</taxon>
        <taxon>Pseudomonadota</taxon>
        <taxon>Alphaproteobacteria</taxon>
        <taxon>Rhodobacterales</taxon>
        <taxon>Roseobacteraceae</taxon>
        <taxon>Tranquillimonas</taxon>
    </lineage>
</organism>
<dbReference type="InterPro" id="IPR046348">
    <property type="entry name" value="SIS_dom_sf"/>
</dbReference>